<reference evidence="2" key="1">
    <citation type="submission" date="2022-11" db="EMBL/GenBank/DDBJ databases">
        <authorList>
            <person name="Scott C."/>
            <person name="Bruce N."/>
        </authorList>
    </citation>
    <scope>NUCLEOTIDE SEQUENCE</scope>
</reference>
<accession>A0A9P1MA00</accession>
<dbReference type="Proteomes" id="UP000838763">
    <property type="component" value="Unassembled WGS sequence"/>
</dbReference>
<evidence type="ECO:0000256" key="1">
    <source>
        <dbReference type="SAM" id="MobiDB-lite"/>
    </source>
</evidence>
<dbReference type="AlphaFoldDB" id="A0A9P1MA00"/>
<feature type="region of interest" description="Disordered" evidence="1">
    <location>
        <begin position="1"/>
        <end position="20"/>
    </location>
</feature>
<organism evidence="2 3">
    <name type="scientific">Parascedosporium putredinis</name>
    <dbReference type="NCBI Taxonomy" id="1442378"/>
    <lineage>
        <taxon>Eukaryota</taxon>
        <taxon>Fungi</taxon>
        <taxon>Dikarya</taxon>
        <taxon>Ascomycota</taxon>
        <taxon>Pezizomycotina</taxon>
        <taxon>Sordariomycetes</taxon>
        <taxon>Hypocreomycetidae</taxon>
        <taxon>Microascales</taxon>
        <taxon>Microascaceae</taxon>
        <taxon>Parascedosporium</taxon>
    </lineage>
</organism>
<comment type="caution">
    <text evidence="2">The sequence shown here is derived from an EMBL/GenBank/DDBJ whole genome shotgun (WGS) entry which is preliminary data.</text>
</comment>
<sequence length="79" mass="8802">MNIDAGAGRRSDPVDALEPDSEHFEGVGVFVGQETLAHMLAGIDQSSQRDSERVHRVTERSVQVPITYQKLSTSFEKMR</sequence>
<gene>
    <name evidence="2" type="ORF">PPNO1_LOCUS5431</name>
</gene>
<proteinExistence type="predicted"/>
<evidence type="ECO:0000313" key="3">
    <source>
        <dbReference type="Proteomes" id="UP000838763"/>
    </source>
</evidence>
<protein>
    <submittedName>
        <fullName evidence="2">Uncharacterized protein</fullName>
    </submittedName>
</protein>
<keyword evidence="3" id="KW-1185">Reference proteome</keyword>
<evidence type="ECO:0000313" key="2">
    <source>
        <dbReference type="EMBL" id="CAI4215724.1"/>
    </source>
</evidence>
<name>A0A9P1MA00_9PEZI</name>
<dbReference type="EMBL" id="CALLCH030000012">
    <property type="protein sequence ID" value="CAI4215724.1"/>
    <property type="molecule type" value="Genomic_DNA"/>
</dbReference>